<accession>A0AAW2YJ77</accession>
<organism evidence="2 3">
    <name type="scientific">Acrasis kona</name>
    <dbReference type="NCBI Taxonomy" id="1008807"/>
    <lineage>
        <taxon>Eukaryota</taxon>
        <taxon>Discoba</taxon>
        <taxon>Heterolobosea</taxon>
        <taxon>Tetramitia</taxon>
        <taxon>Eutetramitia</taxon>
        <taxon>Acrasidae</taxon>
        <taxon>Acrasis</taxon>
    </lineage>
</organism>
<gene>
    <name evidence="2" type="ORF">AKO1_006036</name>
</gene>
<reference evidence="2 3" key="1">
    <citation type="submission" date="2024-03" db="EMBL/GenBank/DDBJ databases">
        <title>The Acrasis kona genome and developmental transcriptomes reveal deep origins of eukaryotic multicellular pathways.</title>
        <authorList>
            <person name="Sheikh S."/>
            <person name="Fu C.-J."/>
            <person name="Brown M.W."/>
            <person name="Baldauf S.L."/>
        </authorList>
    </citation>
    <scope>NUCLEOTIDE SEQUENCE [LARGE SCALE GENOMIC DNA]</scope>
    <source>
        <strain evidence="2 3">ATCC MYA-3509</strain>
    </source>
</reference>
<protein>
    <submittedName>
        <fullName evidence="2">Uncharacterized protein</fullName>
    </submittedName>
</protein>
<dbReference type="EMBL" id="JAOPGA020000139">
    <property type="protein sequence ID" value="KAL0477081.1"/>
    <property type="molecule type" value="Genomic_DNA"/>
</dbReference>
<name>A0AAW2YJ77_9EUKA</name>
<feature type="transmembrane region" description="Helical" evidence="1">
    <location>
        <begin position="20"/>
        <end position="45"/>
    </location>
</feature>
<evidence type="ECO:0000256" key="1">
    <source>
        <dbReference type="SAM" id="Phobius"/>
    </source>
</evidence>
<proteinExistence type="predicted"/>
<sequence length="145" mass="15964">MTPEARPALFDSLALFSPDSFWVGAFVTEVVVVIGLVVVGTFVVVGEDVAGIQNCSSQFSPLNPTLHTHTPFTQPPLPEQTALRSHLAGDALLPPLKLALHELMTFSYISWRIDGAYIKLSRLIQKLRDDKLLVKRSNSFAYSPN</sequence>
<evidence type="ECO:0000313" key="3">
    <source>
        <dbReference type="Proteomes" id="UP001431209"/>
    </source>
</evidence>
<keyword evidence="1" id="KW-0812">Transmembrane</keyword>
<keyword evidence="3" id="KW-1185">Reference proteome</keyword>
<comment type="caution">
    <text evidence="2">The sequence shown here is derived from an EMBL/GenBank/DDBJ whole genome shotgun (WGS) entry which is preliminary data.</text>
</comment>
<keyword evidence="1" id="KW-0472">Membrane</keyword>
<dbReference type="Proteomes" id="UP001431209">
    <property type="component" value="Unassembled WGS sequence"/>
</dbReference>
<keyword evidence="1" id="KW-1133">Transmembrane helix</keyword>
<evidence type="ECO:0000313" key="2">
    <source>
        <dbReference type="EMBL" id="KAL0477081.1"/>
    </source>
</evidence>
<dbReference type="AlphaFoldDB" id="A0AAW2YJ77"/>